<dbReference type="GO" id="GO:0000271">
    <property type="term" value="P:polysaccharide biosynthetic process"/>
    <property type="evidence" value="ECO:0007669"/>
    <property type="project" value="InterPro"/>
</dbReference>
<dbReference type="EMBL" id="FQUS01000025">
    <property type="protein sequence ID" value="SHG34468.1"/>
    <property type="molecule type" value="Genomic_DNA"/>
</dbReference>
<organism evidence="1 2">
    <name type="scientific">Fodinibius roseus</name>
    <dbReference type="NCBI Taxonomy" id="1194090"/>
    <lineage>
        <taxon>Bacteria</taxon>
        <taxon>Pseudomonadati</taxon>
        <taxon>Balneolota</taxon>
        <taxon>Balneolia</taxon>
        <taxon>Balneolales</taxon>
        <taxon>Balneolaceae</taxon>
        <taxon>Fodinibius</taxon>
    </lineage>
</organism>
<dbReference type="InterPro" id="IPR007833">
    <property type="entry name" value="Capsule_polysaccharide_synth"/>
</dbReference>
<evidence type="ECO:0000313" key="2">
    <source>
        <dbReference type="Proteomes" id="UP000184041"/>
    </source>
</evidence>
<proteinExistence type="predicted"/>
<dbReference type="Pfam" id="PF05159">
    <property type="entry name" value="Capsule_synth"/>
    <property type="match status" value="1"/>
</dbReference>
<sequence>MTNRSEDNKATLTYFLIGISSFHFINGIEQFVRKFKIEPAFWTTHPRNIVNLNKKFSQTVCMNAHDLTCADKEAVKTAIGVDKLDLEPLSPSFQEEFAKERLLVQENLLHRSDPFINNYTHSEIRDTVNNYFIIAYNLLKTYNPKFILYEVAPHTMYDLALYQLAENMGSKNILLVDTNIPSISFATTDFNNNRKFIKLSRNRQFGRNKLVKTFDEHIDKQGESIPFYMKNRKFSRSYGNMIYDFLKYLYADSKKSLATLIKTQNNLNKKKTGYQKKKGYLLHEKTGNSFSKLKKFILGVQLEILYKDKSKGFSLENVASYIYVPLSMQHERTTMPSARFMYDQKAYIKLLANNLPPKYTLIVKENPKQFTYIRGARTRDKRFYEELENLDVQFAPLEFSSHKLIKYSSAVAVTTGSAGFEAVVGHNKPVLKFANSWYQQLPGIYEINKGDDLKRFFLELENENCTINQEQVRSVLEDLKKFAIYLYPAGITVKKQGWDADLMSQNISALLEQELEVAEYV</sequence>
<dbReference type="AlphaFoldDB" id="A0A1M5J1I1"/>
<keyword evidence="2" id="KW-1185">Reference proteome</keyword>
<protein>
    <submittedName>
        <fullName evidence="1">Capsule polysaccharide biosynthesis protein</fullName>
    </submittedName>
</protein>
<dbReference type="OrthoDB" id="1432009at2"/>
<dbReference type="RefSeq" id="WP_073067659.1">
    <property type="nucleotide sequence ID" value="NZ_FQUS01000025.1"/>
</dbReference>
<dbReference type="STRING" id="1194090.SAMN05443144_12544"/>
<dbReference type="Proteomes" id="UP000184041">
    <property type="component" value="Unassembled WGS sequence"/>
</dbReference>
<dbReference type="GO" id="GO:0015774">
    <property type="term" value="P:polysaccharide transport"/>
    <property type="evidence" value="ECO:0007669"/>
    <property type="project" value="InterPro"/>
</dbReference>
<evidence type="ECO:0000313" key="1">
    <source>
        <dbReference type="EMBL" id="SHG34468.1"/>
    </source>
</evidence>
<name>A0A1M5J1I1_9BACT</name>
<accession>A0A1M5J1I1</accession>
<reference evidence="1 2" key="1">
    <citation type="submission" date="2016-11" db="EMBL/GenBank/DDBJ databases">
        <authorList>
            <person name="Jaros S."/>
            <person name="Januszkiewicz K."/>
            <person name="Wedrychowicz H."/>
        </authorList>
    </citation>
    <scope>NUCLEOTIDE SEQUENCE [LARGE SCALE GENOMIC DNA]</scope>
    <source>
        <strain evidence="1 2">DSM 21986</strain>
    </source>
</reference>
<gene>
    <name evidence="1" type="ORF">SAMN05443144_12544</name>
</gene>